<dbReference type="STRING" id="4555.A0A368PPL3"/>
<evidence type="ECO:0000256" key="10">
    <source>
        <dbReference type="ARBA" id="ARBA00022922"/>
    </source>
</evidence>
<dbReference type="GO" id="GO:0005524">
    <property type="term" value="F:ATP binding"/>
    <property type="evidence" value="ECO:0007669"/>
    <property type="project" value="UniProtKB-KW"/>
</dbReference>
<keyword evidence="9" id="KW-0067">ATP-binding</keyword>
<name>A0A368PPL3_SETIT</name>
<dbReference type="PANTHER" id="PTHR43523:SF12">
    <property type="entry name" value="GLUCOSE-1-PHOSPHATE ADENYLYLTRANSFERASE LARGE SUBUNIT 1, CHLOROPLASTIC-RELATED"/>
    <property type="match status" value="1"/>
</dbReference>
<comment type="similarity">
    <text evidence="3">Belongs to the bacterial/plant glucose-1-phosphate adenylyltransferase family.</text>
</comment>
<keyword evidence="8" id="KW-0547">Nucleotide-binding</keyword>
<organism evidence="11">
    <name type="scientific">Setaria italica</name>
    <name type="common">Foxtail millet</name>
    <name type="synonym">Panicum italicum</name>
    <dbReference type="NCBI Taxonomy" id="4555"/>
    <lineage>
        <taxon>Eukaryota</taxon>
        <taxon>Viridiplantae</taxon>
        <taxon>Streptophyta</taxon>
        <taxon>Embryophyta</taxon>
        <taxon>Tracheophyta</taxon>
        <taxon>Spermatophyta</taxon>
        <taxon>Magnoliopsida</taxon>
        <taxon>Liliopsida</taxon>
        <taxon>Poales</taxon>
        <taxon>Poaceae</taxon>
        <taxon>PACMAD clade</taxon>
        <taxon>Panicoideae</taxon>
        <taxon>Panicodae</taxon>
        <taxon>Paniceae</taxon>
        <taxon>Cenchrinae</taxon>
        <taxon>Setaria</taxon>
    </lineage>
</organism>
<evidence type="ECO:0000256" key="7">
    <source>
        <dbReference type="ARBA" id="ARBA00022695"/>
    </source>
</evidence>
<comment type="pathway">
    <text evidence="2">Glycan biosynthesis; starch biosynthesis.</text>
</comment>
<dbReference type="AlphaFoldDB" id="A0A368PPL3"/>
<reference evidence="11" key="2">
    <citation type="submission" date="2015-07" db="EMBL/GenBank/DDBJ databases">
        <authorList>
            <person name="Noorani M."/>
        </authorList>
    </citation>
    <scope>NUCLEOTIDE SEQUENCE</scope>
    <source>
        <strain evidence="11">Yugu1</strain>
    </source>
</reference>
<evidence type="ECO:0000256" key="2">
    <source>
        <dbReference type="ARBA" id="ARBA00004727"/>
    </source>
</evidence>
<evidence type="ECO:0000256" key="9">
    <source>
        <dbReference type="ARBA" id="ARBA00022840"/>
    </source>
</evidence>
<evidence type="ECO:0000256" key="4">
    <source>
        <dbReference type="ARBA" id="ARBA00012460"/>
    </source>
</evidence>
<evidence type="ECO:0000313" key="11">
    <source>
        <dbReference type="EMBL" id="RCV07434.1"/>
    </source>
</evidence>
<dbReference type="GO" id="GO:0005978">
    <property type="term" value="P:glycogen biosynthetic process"/>
    <property type="evidence" value="ECO:0007669"/>
    <property type="project" value="InterPro"/>
</dbReference>
<proteinExistence type="inferred from homology"/>
<keyword evidence="7" id="KW-0548">Nucleotidyltransferase</keyword>
<dbReference type="InterPro" id="IPR011004">
    <property type="entry name" value="Trimer_LpxA-like_sf"/>
</dbReference>
<dbReference type="EC" id="2.7.7.27" evidence="4"/>
<dbReference type="GO" id="GO:0008878">
    <property type="term" value="F:glucose-1-phosphate adenylyltransferase activity"/>
    <property type="evidence" value="ECO:0007669"/>
    <property type="project" value="UniProtKB-EC"/>
</dbReference>
<dbReference type="EMBL" id="CM003528">
    <property type="protein sequence ID" value="RCV07434.1"/>
    <property type="molecule type" value="Genomic_DNA"/>
</dbReference>
<comment type="catalytic activity">
    <reaction evidence="1">
        <text>alpha-D-glucose 1-phosphate + ATP + H(+) = ADP-alpha-D-glucose + diphosphate</text>
        <dbReference type="Rhea" id="RHEA:12120"/>
        <dbReference type="ChEBI" id="CHEBI:15378"/>
        <dbReference type="ChEBI" id="CHEBI:30616"/>
        <dbReference type="ChEBI" id="CHEBI:33019"/>
        <dbReference type="ChEBI" id="CHEBI:57498"/>
        <dbReference type="ChEBI" id="CHEBI:58601"/>
        <dbReference type="EC" id="2.7.7.27"/>
    </reaction>
</comment>
<dbReference type="SUPFAM" id="SSF51161">
    <property type="entry name" value="Trimeric LpxA-like enzymes"/>
    <property type="match status" value="1"/>
</dbReference>
<evidence type="ECO:0000256" key="8">
    <source>
        <dbReference type="ARBA" id="ARBA00022741"/>
    </source>
</evidence>
<dbReference type="OrthoDB" id="1733332at2759"/>
<dbReference type="UniPathway" id="UPA00152"/>
<evidence type="ECO:0000256" key="1">
    <source>
        <dbReference type="ARBA" id="ARBA00000956"/>
    </source>
</evidence>
<dbReference type="Pfam" id="PF25247">
    <property type="entry name" value="LbH_GLGC"/>
    <property type="match status" value="1"/>
</dbReference>
<accession>A0A368PPL3</accession>
<keyword evidence="5" id="KW-0021">Allosteric enzyme</keyword>
<dbReference type="Gene3D" id="2.160.10.10">
    <property type="entry name" value="Hexapeptide repeat proteins"/>
    <property type="match status" value="1"/>
</dbReference>
<protein>
    <recommendedName>
        <fullName evidence="4">glucose-1-phosphate adenylyltransferase</fullName>
        <ecNumber evidence="4">2.7.7.27</ecNumber>
    </recommendedName>
</protein>
<reference evidence="11" key="1">
    <citation type="journal article" date="2012" name="Nat. Biotechnol.">
        <title>Reference genome sequence of the model plant Setaria.</title>
        <authorList>
            <person name="Bennetzen J.L."/>
            <person name="Schmutz J."/>
            <person name="Wang H."/>
            <person name="Percifield R."/>
            <person name="Hawkins J."/>
            <person name="Pontaroli A.C."/>
            <person name="Estep M."/>
            <person name="Feng L."/>
            <person name="Vaughn J.N."/>
            <person name="Grimwood J."/>
            <person name="Jenkins J."/>
            <person name="Barry K."/>
            <person name="Lindquist E."/>
            <person name="Hellsten U."/>
            <person name="Deshpande S."/>
            <person name="Wang X."/>
            <person name="Wu X."/>
            <person name="Mitros T."/>
            <person name="Triplett J."/>
            <person name="Yang X."/>
            <person name="Ye C.Y."/>
            <person name="Mauro-Herrera M."/>
            <person name="Wang L."/>
            <person name="Li P."/>
            <person name="Sharma M."/>
            <person name="Sharma R."/>
            <person name="Ronald P.C."/>
            <person name="Panaud O."/>
            <person name="Kellogg E.A."/>
            <person name="Brutnell T.P."/>
            <person name="Doust A.N."/>
            <person name="Tuskan G.A."/>
            <person name="Rokhsar D."/>
            <person name="Devos K.M."/>
        </authorList>
    </citation>
    <scope>NUCLEOTIDE SEQUENCE [LARGE SCALE GENOMIC DNA]</scope>
    <source>
        <strain evidence="11">Yugu1</strain>
    </source>
</reference>
<keyword evidence="6" id="KW-0808">Transferase</keyword>
<sequence>MGADYYETEATKELLAEKAGIPIAIVKNSHIRRATVDKNARIGDIVKIINVDVVPEAARERNGYLIKGGIVTDQGCFAP</sequence>
<evidence type="ECO:0000256" key="6">
    <source>
        <dbReference type="ARBA" id="ARBA00022679"/>
    </source>
</evidence>
<keyword evidence="10" id="KW-0750">Starch biosynthesis</keyword>
<evidence type="ECO:0000256" key="5">
    <source>
        <dbReference type="ARBA" id="ARBA00022533"/>
    </source>
</evidence>
<evidence type="ECO:0000256" key="3">
    <source>
        <dbReference type="ARBA" id="ARBA00010443"/>
    </source>
</evidence>
<gene>
    <name evidence="11" type="ORF">SETIT_1G244200v2</name>
</gene>
<dbReference type="GO" id="GO:0019252">
    <property type="term" value="P:starch biosynthetic process"/>
    <property type="evidence" value="ECO:0007669"/>
    <property type="project" value="UniProtKB-UniPathway"/>
</dbReference>
<dbReference type="PANTHER" id="PTHR43523">
    <property type="entry name" value="GLUCOSE-1-PHOSPHATE ADENYLYLTRANSFERASE-RELATED"/>
    <property type="match status" value="1"/>
</dbReference>
<dbReference type="InterPro" id="IPR011831">
    <property type="entry name" value="ADP-Glc_PPase"/>
</dbReference>